<dbReference type="AlphaFoldDB" id="A0A382KRH9"/>
<evidence type="ECO:0000313" key="1">
    <source>
        <dbReference type="EMBL" id="SVC27090.1"/>
    </source>
</evidence>
<proteinExistence type="predicted"/>
<sequence length="30" mass="3456">MSQFFQELKRRKVLKTLGVYGAAAFIIIQV</sequence>
<accession>A0A382KRH9</accession>
<reference evidence="1" key="1">
    <citation type="submission" date="2018-05" db="EMBL/GenBank/DDBJ databases">
        <authorList>
            <person name="Lanie J.A."/>
            <person name="Ng W.-L."/>
            <person name="Kazmierczak K.M."/>
            <person name="Andrzejewski T.M."/>
            <person name="Davidsen T.M."/>
            <person name="Wayne K.J."/>
            <person name="Tettelin H."/>
            <person name="Glass J.I."/>
            <person name="Rusch D."/>
            <person name="Podicherti R."/>
            <person name="Tsui H.-C.T."/>
            <person name="Winkler M.E."/>
        </authorList>
    </citation>
    <scope>NUCLEOTIDE SEQUENCE</scope>
</reference>
<name>A0A382KRH9_9ZZZZ</name>
<protein>
    <submittedName>
        <fullName evidence="1">Uncharacterized protein</fullName>
    </submittedName>
</protein>
<organism evidence="1">
    <name type="scientific">marine metagenome</name>
    <dbReference type="NCBI Taxonomy" id="408172"/>
    <lineage>
        <taxon>unclassified sequences</taxon>
        <taxon>metagenomes</taxon>
        <taxon>ecological metagenomes</taxon>
    </lineage>
</organism>
<gene>
    <name evidence="1" type="ORF">METZ01_LOCUS279944</name>
</gene>
<dbReference type="EMBL" id="UINC01082378">
    <property type="protein sequence ID" value="SVC27090.1"/>
    <property type="molecule type" value="Genomic_DNA"/>
</dbReference>
<feature type="non-terminal residue" evidence="1">
    <location>
        <position position="30"/>
    </location>
</feature>